<feature type="region of interest" description="Disordered" evidence="3">
    <location>
        <begin position="384"/>
        <end position="424"/>
    </location>
</feature>
<dbReference type="EMBL" id="MU854474">
    <property type="protein sequence ID" value="KAK4034573.1"/>
    <property type="molecule type" value="Genomic_DNA"/>
</dbReference>
<dbReference type="InterPro" id="IPR052605">
    <property type="entry name" value="Fungal_trans_regulator"/>
</dbReference>
<feature type="region of interest" description="Disordered" evidence="3">
    <location>
        <begin position="509"/>
        <end position="533"/>
    </location>
</feature>
<evidence type="ECO:0000256" key="3">
    <source>
        <dbReference type="SAM" id="MobiDB-lite"/>
    </source>
</evidence>
<dbReference type="Proteomes" id="UP001303115">
    <property type="component" value="Unassembled WGS sequence"/>
</dbReference>
<accession>A0AAN6SP97</accession>
<name>A0AAN6SP97_9PEZI</name>
<dbReference type="GO" id="GO:0003700">
    <property type="term" value="F:DNA-binding transcription factor activity"/>
    <property type="evidence" value="ECO:0007669"/>
    <property type="project" value="UniProtKB-UniRule"/>
</dbReference>
<evidence type="ECO:0000259" key="4">
    <source>
        <dbReference type="PROSITE" id="PS51517"/>
    </source>
</evidence>
<feature type="compositionally biased region" description="Basic residues" evidence="3">
    <location>
        <begin position="510"/>
        <end position="520"/>
    </location>
</feature>
<dbReference type="GO" id="GO:0045944">
    <property type="term" value="P:positive regulation of transcription by RNA polymerase II"/>
    <property type="evidence" value="ECO:0007669"/>
    <property type="project" value="TreeGrafter"/>
</dbReference>
<dbReference type="InterPro" id="IPR037141">
    <property type="entry name" value="NDT80_DNA-bd_dom_sf"/>
</dbReference>
<dbReference type="InterPro" id="IPR008967">
    <property type="entry name" value="p53-like_TF_DNA-bd_sf"/>
</dbReference>
<sequence>MGARSGACFSQGSTTSLSTIETPAQPSSYLSLISPVPQPPVTPYSPEGGHFYTSAPPVFPGLDVRSRLGSNSSTAGQGMAHAHRSTTLPHPGTHLSTREAYASATPAFRRPDHHIQRSPPFSSIRRHNPLSPTSTPAAYGSLKMDAGYPGSKTQPSIPPLGSMTSLGHLSYGDSSQTPIKMDINGVIDKGFFVAENEWTCYRRNYFSCVCSFSLTPMLHNSPIHFLPTGSAQAYNVYGFAMCISAVVSDNDSHTIELVQHTPKRDKGPIAKPEKVRLSPKPPQASHHPLTSLYAGPDGSLGSSRYDQGGGGGFGQAPQSSAPTEHTFERIQFKQATANNGKRRAAQQYYHLIVELWADVGQQQGCSEPWVKVAYRKSAKMIVRGRSPGHYQSERRGSTSSGPGGSGGSNMGGGGGGYSSGMLGPGGEYSTGPSMMGGYGAPHYDTRSGGGYGGTRHHHELTMEPMISAEEVKAITDTKGYQYYPATIYEGEQDPRHHQQVELFSHATTAARHHSHHHHHHDVSESGGTTNAMSAAFDPTKVKSEMENGGLPSLFYHSASPYYAPRCGRFEGKNTSNGQYPTLIPPPSSTMSMT</sequence>
<dbReference type="Gene3D" id="2.60.40.1390">
    <property type="entry name" value="NDT80 DNA-binding domain"/>
    <property type="match status" value="1"/>
</dbReference>
<feature type="compositionally biased region" description="Polar residues" evidence="3">
    <location>
        <begin position="8"/>
        <end position="22"/>
    </location>
</feature>
<dbReference type="GO" id="GO:0000228">
    <property type="term" value="C:nuclear chromosome"/>
    <property type="evidence" value="ECO:0007669"/>
    <property type="project" value="TreeGrafter"/>
</dbReference>
<dbReference type="Pfam" id="PF05224">
    <property type="entry name" value="NDT80_PhoG"/>
    <property type="match status" value="1"/>
</dbReference>
<gene>
    <name evidence="5" type="ORF">C8A01DRAFT_49070</name>
</gene>
<evidence type="ECO:0000256" key="2">
    <source>
        <dbReference type="PROSITE-ProRule" id="PRU00850"/>
    </source>
</evidence>
<evidence type="ECO:0000313" key="5">
    <source>
        <dbReference type="EMBL" id="KAK4034573.1"/>
    </source>
</evidence>
<feature type="domain" description="NDT80" evidence="4">
    <location>
        <begin position="119"/>
        <end position="394"/>
    </location>
</feature>
<feature type="region of interest" description="Disordered" evidence="3">
    <location>
        <begin position="258"/>
        <end position="325"/>
    </location>
</feature>
<dbReference type="PROSITE" id="PS51517">
    <property type="entry name" value="NDT80"/>
    <property type="match status" value="1"/>
</dbReference>
<dbReference type="InterPro" id="IPR024061">
    <property type="entry name" value="NDT80_DNA-bd_dom"/>
</dbReference>
<protein>
    <recommendedName>
        <fullName evidence="4">NDT80 domain-containing protein</fullName>
    </recommendedName>
</protein>
<organism evidence="5 6">
    <name type="scientific">Parachaetomium inaequale</name>
    <dbReference type="NCBI Taxonomy" id="2588326"/>
    <lineage>
        <taxon>Eukaryota</taxon>
        <taxon>Fungi</taxon>
        <taxon>Dikarya</taxon>
        <taxon>Ascomycota</taxon>
        <taxon>Pezizomycotina</taxon>
        <taxon>Sordariomycetes</taxon>
        <taxon>Sordariomycetidae</taxon>
        <taxon>Sordariales</taxon>
        <taxon>Chaetomiaceae</taxon>
        <taxon>Parachaetomium</taxon>
    </lineage>
</organism>
<dbReference type="GO" id="GO:0003677">
    <property type="term" value="F:DNA binding"/>
    <property type="evidence" value="ECO:0007669"/>
    <property type="project" value="UniProtKB-KW"/>
</dbReference>
<feature type="DNA-binding region" description="NDT80" evidence="2">
    <location>
        <begin position="119"/>
        <end position="394"/>
    </location>
</feature>
<proteinExistence type="predicted"/>
<keyword evidence="6" id="KW-1185">Reference proteome</keyword>
<reference evidence="6" key="1">
    <citation type="journal article" date="2023" name="Mol. Phylogenet. Evol.">
        <title>Genome-scale phylogeny and comparative genomics of the fungal order Sordariales.</title>
        <authorList>
            <person name="Hensen N."/>
            <person name="Bonometti L."/>
            <person name="Westerberg I."/>
            <person name="Brannstrom I.O."/>
            <person name="Guillou S."/>
            <person name="Cros-Aarteil S."/>
            <person name="Calhoun S."/>
            <person name="Haridas S."/>
            <person name="Kuo A."/>
            <person name="Mondo S."/>
            <person name="Pangilinan J."/>
            <person name="Riley R."/>
            <person name="LaButti K."/>
            <person name="Andreopoulos B."/>
            <person name="Lipzen A."/>
            <person name="Chen C."/>
            <person name="Yan M."/>
            <person name="Daum C."/>
            <person name="Ng V."/>
            <person name="Clum A."/>
            <person name="Steindorff A."/>
            <person name="Ohm R.A."/>
            <person name="Martin F."/>
            <person name="Silar P."/>
            <person name="Natvig D.O."/>
            <person name="Lalanne C."/>
            <person name="Gautier V."/>
            <person name="Ament-Velasquez S.L."/>
            <person name="Kruys A."/>
            <person name="Hutchinson M.I."/>
            <person name="Powell A.J."/>
            <person name="Barry K."/>
            <person name="Miller A.N."/>
            <person name="Grigoriev I.V."/>
            <person name="Debuchy R."/>
            <person name="Gladieux P."/>
            <person name="Hiltunen Thoren M."/>
            <person name="Johannesson H."/>
        </authorList>
    </citation>
    <scope>NUCLEOTIDE SEQUENCE [LARGE SCALE GENOMIC DNA]</scope>
    <source>
        <strain evidence="6">CBS 284.82</strain>
    </source>
</reference>
<keyword evidence="1 2" id="KW-0238">DNA-binding</keyword>
<dbReference type="AlphaFoldDB" id="A0AAN6SP97"/>
<dbReference type="GO" id="GO:0051321">
    <property type="term" value="P:meiotic cell cycle"/>
    <property type="evidence" value="ECO:0007669"/>
    <property type="project" value="TreeGrafter"/>
</dbReference>
<feature type="region of interest" description="Disordered" evidence="3">
    <location>
        <begin position="1"/>
        <end position="22"/>
    </location>
</feature>
<evidence type="ECO:0000313" key="6">
    <source>
        <dbReference type="Proteomes" id="UP001303115"/>
    </source>
</evidence>
<feature type="compositionally biased region" description="Basic and acidic residues" evidence="3">
    <location>
        <begin position="262"/>
        <end position="276"/>
    </location>
</feature>
<evidence type="ECO:0000256" key="1">
    <source>
        <dbReference type="ARBA" id="ARBA00023125"/>
    </source>
</evidence>
<comment type="caution">
    <text evidence="5">The sequence shown here is derived from an EMBL/GenBank/DDBJ whole genome shotgun (WGS) entry which is preliminary data.</text>
</comment>
<feature type="compositionally biased region" description="Gly residues" evidence="3">
    <location>
        <begin position="401"/>
        <end position="424"/>
    </location>
</feature>
<feature type="region of interest" description="Disordered" evidence="3">
    <location>
        <begin position="573"/>
        <end position="593"/>
    </location>
</feature>
<dbReference type="SUPFAM" id="SSF49417">
    <property type="entry name" value="p53-like transcription factors"/>
    <property type="match status" value="1"/>
</dbReference>
<dbReference type="PANTHER" id="PTHR35144">
    <property type="entry name" value="MEIOSIS-SPECIFIC TRANSCRIPTION FACTOR NDT80"/>
    <property type="match status" value="1"/>
</dbReference>
<dbReference type="PANTHER" id="PTHR35144:SF2">
    <property type="entry name" value="MEIOSIS-SPECIFIC TRANSCRIPTION FACTOR NDT80"/>
    <property type="match status" value="1"/>
</dbReference>
<feature type="region of interest" description="Disordered" evidence="3">
    <location>
        <begin position="63"/>
        <end position="91"/>
    </location>
</feature>